<sequence length="84" mass="9238">MARGNDSDRYVVPNPDGGWDVKREAAQRASAHTGTKKEAVDRAREIVGNLGGGEIRIANKEGRLIDSDTVRGPRHSESRARDRK</sequence>
<dbReference type="RefSeq" id="WP_318595222.1">
    <property type="nucleotide sequence ID" value="NZ_JAWSTH010000002.1"/>
</dbReference>
<feature type="region of interest" description="Disordered" evidence="1">
    <location>
        <begin position="1"/>
        <end position="21"/>
    </location>
</feature>
<accession>A0ABU4HI60</accession>
<reference evidence="3" key="1">
    <citation type="submission" date="2023-07" db="EMBL/GenBank/DDBJ databases">
        <title>Conexibacter stalactiti sp. nov., isolated from stalactites in a lava cave and emended description of the genus Conexibacter.</title>
        <authorList>
            <person name="Lee S.D."/>
        </authorList>
    </citation>
    <scope>NUCLEOTIDE SEQUENCE [LARGE SCALE GENOMIC DNA]</scope>
    <source>
        <strain evidence="3">KCTC 39840</strain>
    </source>
</reference>
<evidence type="ECO:0000313" key="3">
    <source>
        <dbReference type="Proteomes" id="UP001284601"/>
    </source>
</evidence>
<organism evidence="2 3">
    <name type="scientific">Conexibacter stalactiti</name>
    <dbReference type="NCBI Taxonomy" id="1940611"/>
    <lineage>
        <taxon>Bacteria</taxon>
        <taxon>Bacillati</taxon>
        <taxon>Actinomycetota</taxon>
        <taxon>Thermoleophilia</taxon>
        <taxon>Solirubrobacterales</taxon>
        <taxon>Conexibacteraceae</taxon>
        <taxon>Conexibacter</taxon>
    </lineage>
</organism>
<dbReference type="InterPro" id="IPR018691">
    <property type="entry name" value="DUF2188"/>
</dbReference>
<protein>
    <submittedName>
        <fullName evidence="2">DUF2188 domain-containing protein</fullName>
    </submittedName>
</protein>
<evidence type="ECO:0000313" key="2">
    <source>
        <dbReference type="EMBL" id="MDW5592962.1"/>
    </source>
</evidence>
<dbReference type="EMBL" id="JAWSTH010000002">
    <property type="protein sequence ID" value="MDW5592962.1"/>
    <property type="molecule type" value="Genomic_DNA"/>
</dbReference>
<proteinExistence type="predicted"/>
<gene>
    <name evidence="2" type="ORF">R7226_01345</name>
</gene>
<keyword evidence="3" id="KW-1185">Reference proteome</keyword>
<evidence type="ECO:0000256" key="1">
    <source>
        <dbReference type="SAM" id="MobiDB-lite"/>
    </source>
</evidence>
<dbReference type="Proteomes" id="UP001284601">
    <property type="component" value="Unassembled WGS sequence"/>
</dbReference>
<dbReference type="Pfam" id="PF09954">
    <property type="entry name" value="DUF2188"/>
    <property type="match status" value="1"/>
</dbReference>
<name>A0ABU4HI60_9ACTN</name>
<comment type="caution">
    <text evidence="2">The sequence shown here is derived from an EMBL/GenBank/DDBJ whole genome shotgun (WGS) entry which is preliminary data.</text>
</comment>